<evidence type="ECO:0000259" key="2">
    <source>
        <dbReference type="PROSITE" id="PS50280"/>
    </source>
</evidence>
<reference evidence="3 4" key="1">
    <citation type="journal article" date="2014" name="BMC Genomics">
        <title>Comparative genomics of the major fungal agents of human and animal Sporotrichosis: Sporothrix schenckii and Sporothrix brasiliensis.</title>
        <authorList>
            <person name="Teixeira M.M."/>
            <person name="de Almeida L.G."/>
            <person name="Kubitschek-Barreira P."/>
            <person name="Alves F.L."/>
            <person name="Kioshima E.S."/>
            <person name="Abadio A.K."/>
            <person name="Fernandes L."/>
            <person name="Derengowski L.S."/>
            <person name="Ferreira K.S."/>
            <person name="Souza R.C."/>
            <person name="Ruiz J.C."/>
            <person name="de Andrade N.C."/>
            <person name="Paes H.C."/>
            <person name="Nicola A.M."/>
            <person name="Albuquerque P."/>
            <person name="Gerber A.L."/>
            <person name="Martins V.P."/>
            <person name="Peconick L.D."/>
            <person name="Neto A.V."/>
            <person name="Chaucanez C.B."/>
            <person name="Silva P.A."/>
            <person name="Cunha O.L."/>
            <person name="de Oliveira F.F."/>
            <person name="dos Santos T.C."/>
            <person name="Barros A.L."/>
            <person name="Soares M.A."/>
            <person name="de Oliveira L.M."/>
            <person name="Marini M.M."/>
            <person name="Villalobos-Duno H."/>
            <person name="Cunha M.M."/>
            <person name="de Hoog S."/>
            <person name="da Silveira J.F."/>
            <person name="Henrissat B."/>
            <person name="Nino-Vega G.A."/>
            <person name="Cisalpino P.S."/>
            <person name="Mora-Montes H.M."/>
            <person name="Almeida S.R."/>
            <person name="Stajich J.E."/>
            <person name="Lopes-Bezerra L.M."/>
            <person name="Vasconcelos A.T."/>
            <person name="Felipe M.S."/>
        </authorList>
    </citation>
    <scope>NUCLEOTIDE SEQUENCE [LARGE SCALE GENOMIC DNA]</scope>
    <source>
        <strain evidence="3 4">5110</strain>
    </source>
</reference>
<evidence type="ECO:0000256" key="1">
    <source>
        <dbReference type="SAM" id="MobiDB-lite"/>
    </source>
</evidence>
<dbReference type="RefSeq" id="XP_040617605.1">
    <property type="nucleotide sequence ID" value="XM_040765829.1"/>
</dbReference>
<dbReference type="InterPro" id="IPR046341">
    <property type="entry name" value="SET_dom_sf"/>
</dbReference>
<comment type="caution">
    <text evidence="3">The sequence shown here is derived from an EMBL/GenBank/DDBJ whole genome shotgun (WGS) entry which is preliminary data.</text>
</comment>
<dbReference type="OrthoDB" id="1678912at2759"/>
<dbReference type="PROSITE" id="PS50280">
    <property type="entry name" value="SET"/>
    <property type="match status" value="1"/>
</dbReference>
<dbReference type="SUPFAM" id="SSF82199">
    <property type="entry name" value="SET domain"/>
    <property type="match status" value="1"/>
</dbReference>
<accession>A0A0C2IRT8</accession>
<dbReference type="Gene3D" id="2.170.270.10">
    <property type="entry name" value="SET domain"/>
    <property type="match status" value="1"/>
</dbReference>
<dbReference type="HOGENOM" id="CLU_826850_0_0_1"/>
<organism evidence="3 4">
    <name type="scientific">Sporothrix brasiliensis 5110</name>
    <dbReference type="NCBI Taxonomy" id="1398154"/>
    <lineage>
        <taxon>Eukaryota</taxon>
        <taxon>Fungi</taxon>
        <taxon>Dikarya</taxon>
        <taxon>Ascomycota</taxon>
        <taxon>Pezizomycotina</taxon>
        <taxon>Sordariomycetes</taxon>
        <taxon>Sordariomycetidae</taxon>
        <taxon>Ophiostomatales</taxon>
        <taxon>Ophiostomataceae</taxon>
        <taxon>Sporothrix</taxon>
    </lineage>
</organism>
<dbReference type="GeneID" id="63680750"/>
<feature type="region of interest" description="Disordered" evidence="1">
    <location>
        <begin position="182"/>
        <end position="203"/>
    </location>
</feature>
<sequence>MSRDVVDVVAARPTGDSTPEKAGGEAEQTQTETETEAKKERETGSSPTQNLVNTQSSAPPESSPPADLQIRLNDDPALGFCVYALRPYRRGERLFEERTALEATHDAHKDGVRNVYERYCQQSPERRRALHGSFPYLAWANGIDAQEAAAARTLVGSLLTSKGRQPVIDNRLTAEDHMRMRPDEGVRPTDAASPTAEKMDGPSTPVVAALRAKAALRGLFKRSASLASLADADDDGAEAVAAPADKRARAETLDWFSRYAFRLKPNASFAKPGGNHQAAVYLLTDLINHRCGGFQNCRVSADVGTIAVLALRDIAAGEEVTINYSKDVKDFQCKGECCVKK</sequence>
<dbReference type="Pfam" id="PF00856">
    <property type="entry name" value="SET"/>
    <property type="match status" value="1"/>
</dbReference>
<dbReference type="EMBL" id="AWTV01000009">
    <property type="protein sequence ID" value="KIH89595.1"/>
    <property type="molecule type" value="Genomic_DNA"/>
</dbReference>
<evidence type="ECO:0000313" key="3">
    <source>
        <dbReference type="EMBL" id="KIH89595.1"/>
    </source>
</evidence>
<dbReference type="Proteomes" id="UP000031575">
    <property type="component" value="Unassembled WGS sequence"/>
</dbReference>
<feature type="compositionally biased region" description="Polar residues" evidence="1">
    <location>
        <begin position="44"/>
        <end position="55"/>
    </location>
</feature>
<feature type="domain" description="SET" evidence="2">
    <location>
        <begin position="68"/>
        <end position="325"/>
    </location>
</feature>
<dbReference type="SMART" id="SM00317">
    <property type="entry name" value="SET"/>
    <property type="match status" value="1"/>
</dbReference>
<name>A0A0C2IRT8_9PEZI</name>
<gene>
    <name evidence="3" type="ORF">SPBR_07575</name>
</gene>
<protein>
    <submittedName>
        <fullName evidence="3">Set domain containing protein</fullName>
    </submittedName>
</protein>
<dbReference type="VEuPathDB" id="FungiDB:SPBR_07575"/>
<evidence type="ECO:0000313" key="4">
    <source>
        <dbReference type="Proteomes" id="UP000031575"/>
    </source>
</evidence>
<keyword evidence="4" id="KW-1185">Reference proteome</keyword>
<feature type="compositionally biased region" description="Low complexity" evidence="1">
    <location>
        <begin position="56"/>
        <end position="66"/>
    </location>
</feature>
<proteinExistence type="predicted"/>
<feature type="region of interest" description="Disordered" evidence="1">
    <location>
        <begin position="1"/>
        <end position="71"/>
    </location>
</feature>
<dbReference type="AlphaFoldDB" id="A0A0C2IRT8"/>
<dbReference type="InterPro" id="IPR001214">
    <property type="entry name" value="SET_dom"/>
</dbReference>